<proteinExistence type="predicted"/>
<reference evidence="4 5" key="1">
    <citation type="journal article" date="2014" name="PLoS Genet.">
        <title>Phylogenetically driven sequencing of extremely halophilic archaea reveals strategies for static and dynamic osmo-response.</title>
        <authorList>
            <person name="Becker E.A."/>
            <person name="Seitzer P.M."/>
            <person name="Tritt A."/>
            <person name="Larsen D."/>
            <person name="Krusor M."/>
            <person name="Yao A.I."/>
            <person name="Wu D."/>
            <person name="Madern D."/>
            <person name="Eisen J.A."/>
            <person name="Darling A.E."/>
            <person name="Facciotti M.T."/>
        </authorList>
    </citation>
    <scope>NUCLEOTIDE SEQUENCE [LARGE SCALE GENOMIC DNA]</scope>
    <source>
        <strain evidence="4 5">DSM 15624</strain>
    </source>
</reference>
<dbReference type="InterPro" id="IPR011006">
    <property type="entry name" value="CheY-like_superfamily"/>
</dbReference>
<protein>
    <submittedName>
        <fullName evidence="4">Response regulator receiver protein</fullName>
    </submittedName>
</protein>
<dbReference type="AlphaFoldDB" id="L9YXA6"/>
<dbReference type="Gene3D" id="3.40.50.2300">
    <property type="match status" value="1"/>
</dbReference>
<evidence type="ECO:0000313" key="5">
    <source>
        <dbReference type="Proteomes" id="UP000011593"/>
    </source>
</evidence>
<dbReference type="GO" id="GO:0000160">
    <property type="term" value="P:phosphorelay signal transduction system"/>
    <property type="evidence" value="ECO:0007669"/>
    <property type="project" value="InterPro"/>
</dbReference>
<feature type="domain" description="Response regulatory" evidence="3">
    <location>
        <begin position="1"/>
        <end position="52"/>
    </location>
</feature>
<evidence type="ECO:0000313" key="4">
    <source>
        <dbReference type="EMBL" id="ELY78860.1"/>
    </source>
</evidence>
<dbReference type="PANTHER" id="PTHR44520:SF2">
    <property type="entry name" value="RESPONSE REGULATOR RCP1"/>
    <property type="match status" value="1"/>
</dbReference>
<dbReference type="EMBL" id="AOIE01000026">
    <property type="protein sequence ID" value="ELY78860.1"/>
    <property type="molecule type" value="Genomic_DNA"/>
</dbReference>
<organism evidence="4 5">
    <name type="scientific">Natrinema pellirubrum (strain DSM 15624 / CIP 106293 / JCM 10476 / NCIMB 786 / 157)</name>
    <dbReference type="NCBI Taxonomy" id="797303"/>
    <lineage>
        <taxon>Archaea</taxon>
        <taxon>Methanobacteriati</taxon>
        <taxon>Methanobacteriota</taxon>
        <taxon>Stenosarchaea group</taxon>
        <taxon>Halobacteria</taxon>
        <taxon>Halobacteriales</taxon>
        <taxon>Natrialbaceae</taxon>
        <taxon>Natrinema</taxon>
    </lineage>
</organism>
<dbReference type="GeneID" id="14334776"/>
<evidence type="ECO:0000256" key="2">
    <source>
        <dbReference type="SAM" id="MobiDB-lite"/>
    </source>
</evidence>
<dbReference type="InterPro" id="IPR001789">
    <property type="entry name" value="Sig_transdc_resp-reg_receiver"/>
</dbReference>
<sequence length="66" mass="7315">MSEPELRSIPVIVLTSSPSAEDLARSSDPHANASVQKPVEPEAFIERGRSFEDFWLTFVRFPGDAP</sequence>
<comment type="caution">
    <text evidence="1">Lacks conserved residue(s) required for the propagation of feature annotation.</text>
</comment>
<keyword evidence="5" id="KW-1185">Reference proteome</keyword>
<dbReference type="PROSITE" id="PS50110">
    <property type="entry name" value="RESPONSE_REGULATORY"/>
    <property type="match status" value="1"/>
</dbReference>
<dbReference type="Proteomes" id="UP000011593">
    <property type="component" value="Unassembled WGS sequence"/>
</dbReference>
<accession>L9YXA6</accession>
<dbReference type="RefSeq" id="WP_006180370.1">
    <property type="nucleotide sequence ID" value="NC_019962.1"/>
</dbReference>
<dbReference type="SUPFAM" id="SSF52172">
    <property type="entry name" value="CheY-like"/>
    <property type="match status" value="1"/>
</dbReference>
<dbReference type="PATRIC" id="fig|797303.5.peg.1068"/>
<evidence type="ECO:0000256" key="1">
    <source>
        <dbReference type="PROSITE-ProRule" id="PRU00169"/>
    </source>
</evidence>
<name>L9YXA6_NATP1</name>
<evidence type="ECO:0000259" key="3">
    <source>
        <dbReference type="PROSITE" id="PS50110"/>
    </source>
</evidence>
<dbReference type="InterPro" id="IPR052893">
    <property type="entry name" value="TCS_response_regulator"/>
</dbReference>
<dbReference type="PANTHER" id="PTHR44520">
    <property type="entry name" value="RESPONSE REGULATOR RCP1-RELATED"/>
    <property type="match status" value="1"/>
</dbReference>
<gene>
    <name evidence="4" type="ORF">C488_05227</name>
</gene>
<feature type="region of interest" description="Disordered" evidence="2">
    <location>
        <begin position="20"/>
        <end position="39"/>
    </location>
</feature>
<comment type="caution">
    <text evidence="4">The sequence shown here is derived from an EMBL/GenBank/DDBJ whole genome shotgun (WGS) entry which is preliminary data.</text>
</comment>